<dbReference type="Gene3D" id="1.10.510.10">
    <property type="entry name" value="Transferase(Phosphotransferase) domain 1"/>
    <property type="match status" value="1"/>
</dbReference>
<feature type="domain" description="Protein kinase" evidence="16">
    <location>
        <begin position="446"/>
        <end position="713"/>
    </location>
</feature>
<evidence type="ECO:0000259" key="16">
    <source>
        <dbReference type="PROSITE" id="PS50011"/>
    </source>
</evidence>
<dbReference type="InterPro" id="IPR025287">
    <property type="entry name" value="WAK_GUB"/>
</dbReference>
<dbReference type="AlphaFoldDB" id="A0AAD8R4D4"/>
<evidence type="ECO:0000256" key="13">
    <source>
        <dbReference type="PROSITE-ProRule" id="PRU10141"/>
    </source>
</evidence>
<dbReference type="PROSITE" id="PS50011">
    <property type="entry name" value="PROTEIN_KINASE_DOM"/>
    <property type="match status" value="1"/>
</dbReference>
<keyword evidence="14" id="KW-0812">Transmembrane</keyword>
<evidence type="ECO:0000256" key="3">
    <source>
        <dbReference type="ARBA" id="ARBA00022536"/>
    </source>
</evidence>
<dbReference type="PROSITE" id="PS00108">
    <property type="entry name" value="PROTEIN_KINASE_ST"/>
    <property type="match status" value="1"/>
</dbReference>
<dbReference type="PROSITE" id="PS00010">
    <property type="entry name" value="ASX_HYDROXYL"/>
    <property type="match status" value="1"/>
</dbReference>
<dbReference type="InterPro" id="IPR008271">
    <property type="entry name" value="Ser/Thr_kinase_AS"/>
</dbReference>
<dbReference type="SMART" id="SM00220">
    <property type="entry name" value="S_TKc"/>
    <property type="match status" value="1"/>
</dbReference>
<dbReference type="Pfam" id="PF13947">
    <property type="entry name" value="GUB_WAK_bind"/>
    <property type="match status" value="1"/>
</dbReference>
<dbReference type="CDD" id="cd00054">
    <property type="entry name" value="EGF_CA"/>
    <property type="match status" value="1"/>
</dbReference>
<dbReference type="InterPro" id="IPR045274">
    <property type="entry name" value="WAK-like"/>
</dbReference>
<evidence type="ECO:0000256" key="6">
    <source>
        <dbReference type="ARBA" id="ARBA00022737"/>
    </source>
</evidence>
<dbReference type="SMART" id="SM00179">
    <property type="entry name" value="EGF_CA"/>
    <property type="match status" value="1"/>
</dbReference>
<dbReference type="GO" id="GO:0005509">
    <property type="term" value="F:calcium ion binding"/>
    <property type="evidence" value="ECO:0007669"/>
    <property type="project" value="InterPro"/>
</dbReference>
<keyword evidence="2" id="KW-0723">Serine/threonine-protein kinase</keyword>
<gene>
    <name evidence="18" type="ORF">QYE76_019357</name>
</gene>
<keyword evidence="10" id="KW-1015">Disulfide bond</keyword>
<evidence type="ECO:0000256" key="14">
    <source>
        <dbReference type="SAM" id="Phobius"/>
    </source>
</evidence>
<dbReference type="GO" id="GO:0005886">
    <property type="term" value="C:plasma membrane"/>
    <property type="evidence" value="ECO:0007669"/>
    <property type="project" value="TreeGrafter"/>
</dbReference>
<proteinExistence type="predicted"/>
<keyword evidence="3 12" id="KW-0245">EGF-like domain</keyword>
<name>A0AAD8R4D4_LOLMU</name>
<evidence type="ECO:0000256" key="4">
    <source>
        <dbReference type="ARBA" id="ARBA00022679"/>
    </source>
</evidence>
<reference evidence="18" key="1">
    <citation type="submission" date="2023-07" db="EMBL/GenBank/DDBJ databases">
        <title>A chromosome-level genome assembly of Lolium multiflorum.</title>
        <authorList>
            <person name="Chen Y."/>
            <person name="Copetti D."/>
            <person name="Kolliker R."/>
            <person name="Studer B."/>
        </authorList>
    </citation>
    <scope>NUCLEOTIDE SEQUENCE</scope>
    <source>
        <strain evidence="18">02402/16</strain>
        <tissue evidence="18">Leaf</tissue>
    </source>
</reference>
<dbReference type="InterPro" id="IPR001245">
    <property type="entry name" value="Ser-Thr/Tyr_kinase_cat_dom"/>
</dbReference>
<dbReference type="GO" id="GO:0004674">
    <property type="term" value="F:protein serine/threonine kinase activity"/>
    <property type="evidence" value="ECO:0007669"/>
    <property type="project" value="UniProtKB-KW"/>
</dbReference>
<feature type="transmembrane region" description="Helical" evidence="14">
    <location>
        <begin position="389"/>
        <end position="409"/>
    </location>
</feature>
<keyword evidence="7 13" id="KW-0547">Nucleotide-binding</keyword>
<keyword evidence="9 13" id="KW-0067">ATP-binding</keyword>
<evidence type="ECO:0000256" key="2">
    <source>
        <dbReference type="ARBA" id="ARBA00022527"/>
    </source>
</evidence>
<organism evidence="18 19">
    <name type="scientific">Lolium multiflorum</name>
    <name type="common">Italian ryegrass</name>
    <name type="synonym">Lolium perenne subsp. multiflorum</name>
    <dbReference type="NCBI Taxonomy" id="4521"/>
    <lineage>
        <taxon>Eukaryota</taxon>
        <taxon>Viridiplantae</taxon>
        <taxon>Streptophyta</taxon>
        <taxon>Embryophyta</taxon>
        <taxon>Tracheophyta</taxon>
        <taxon>Spermatophyta</taxon>
        <taxon>Magnoliopsida</taxon>
        <taxon>Liliopsida</taxon>
        <taxon>Poales</taxon>
        <taxon>Poaceae</taxon>
        <taxon>BOP clade</taxon>
        <taxon>Pooideae</taxon>
        <taxon>Poodae</taxon>
        <taxon>Poeae</taxon>
        <taxon>Poeae Chloroplast Group 2 (Poeae type)</taxon>
        <taxon>Loliodinae</taxon>
        <taxon>Loliinae</taxon>
        <taxon>Lolium</taxon>
    </lineage>
</organism>
<evidence type="ECO:0000256" key="1">
    <source>
        <dbReference type="ARBA" id="ARBA00004479"/>
    </source>
</evidence>
<comment type="caution">
    <text evidence="12">Lacks conserved residue(s) required for the propagation of feature annotation.</text>
</comment>
<dbReference type="InterPro" id="IPR009030">
    <property type="entry name" value="Growth_fac_rcpt_cys_sf"/>
</dbReference>
<dbReference type="PROSITE" id="PS00107">
    <property type="entry name" value="PROTEIN_KINASE_ATP"/>
    <property type="match status" value="1"/>
</dbReference>
<dbReference type="InterPro" id="IPR000152">
    <property type="entry name" value="EGF-type_Asp/Asn_hydroxyl_site"/>
</dbReference>
<evidence type="ECO:0000256" key="8">
    <source>
        <dbReference type="ARBA" id="ARBA00022777"/>
    </source>
</evidence>
<dbReference type="Proteomes" id="UP001231189">
    <property type="component" value="Unassembled WGS sequence"/>
</dbReference>
<dbReference type="InterPro" id="IPR018097">
    <property type="entry name" value="EGF_Ca-bd_CS"/>
</dbReference>
<keyword evidence="6" id="KW-0677">Repeat</keyword>
<evidence type="ECO:0000256" key="7">
    <source>
        <dbReference type="ARBA" id="ARBA00022741"/>
    </source>
</evidence>
<keyword evidence="11" id="KW-0325">Glycoprotein</keyword>
<evidence type="ECO:0000256" key="10">
    <source>
        <dbReference type="ARBA" id="ARBA00023157"/>
    </source>
</evidence>
<dbReference type="GO" id="GO:0007166">
    <property type="term" value="P:cell surface receptor signaling pathway"/>
    <property type="evidence" value="ECO:0007669"/>
    <property type="project" value="InterPro"/>
</dbReference>
<dbReference type="SUPFAM" id="SSF57184">
    <property type="entry name" value="Growth factor receptor domain"/>
    <property type="match status" value="1"/>
</dbReference>
<comment type="subcellular location">
    <subcellularLocation>
        <location evidence="1">Membrane</location>
        <topology evidence="1">Single-pass type I membrane protein</topology>
    </subcellularLocation>
</comment>
<dbReference type="PROSITE" id="PS01187">
    <property type="entry name" value="EGF_CA"/>
    <property type="match status" value="1"/>
</dbReference>
<dbReference type="InterPro" id="IPR001881">
    <property type="entry name" value="EGF-like_Ca-bd_dom"/>
</dbReference>
<feature type="signal peptide" evidence="15">
    <location>
        <begin position="1"/>
        <end position="22"/>
    </location>
</feature>
<dbReference type="InterPro" id="IPR011009">
    <property type="entry name" value="Kinase-like_dom_sf"/>
</dbReference>
<dbReference type="Gene3D" id="3.30.200.20">
    <property type="entry name" value="Phosphorylase Kinase, domain 1"/>
    <property type="match status" value="1"/>
</dbReference>
<dbReference type="EMBL" id="JAUUTY010000006">
    <property type="protein sequence ID" value="KAK1613840.1"/>
    <property type="molecule type" value="Genomic_DNA"/>
</dbReference>
<dbReference type="Gene3D" id="2.10.25.10">
    <property type="entry name" value="Laminin"/>
    <property type="match status" value="1"/>
</dbReference>
<feature type="domain" description="EGF-like" evidence="17">
    <location>
        <begin position="339"/>
        <end position="380"/>
    </location>
</feature>
<dbReference type="InterPro" id="IPR000719">
    <property type="entry name" value="Prot_kinase_dom"/>
</dbReference>
<dbReference type="Pfam" id="PF07714">
    <property type="entry name" value="PK_Tyr_Ser-Thr"/>
    <property type="match status" value="1"/>
</dbReference>
<evidence type="ECO:0000256" key="12">
    <source>
        <dbReference type="PROSITE-ProRule" id="PRU00076"/>
    </source>
</evidence>
<evidence type="ECO:0000259" key="17">
    <source>
        <dbReference type="PROSITE" id="PS50026"/>
    </source>
</evidence>
<keyword evidence="5 15" id="KW-0732">Signal</keyword>
<dbReference type="PANTHER" id="PTHR27005:SF259">
    <property type="entry name" value="PROTEIN KINASE DOMAIN-CONTAINING PROTEIN"/>
    <property type="match status" value="1"/>
</dbReference>
<dbReference type="PROSITE" id="PS50026">
    <property type="entry name" value="EGF_3"/>
    <property type="match status" value="1"/>
</dbReference>
<keyword evidence="14" id="KW-1133">Transmembrane helix</keyword>
<evidence type="ECO:0000313" key="18">
    <source>
        <dbReference type="EMBL" id="KAK1613840.1"/>
    </source>
</evidence>
<keyword evidence="14" id="KW-0472">Membrane</keyword>
<dbReference type="SUPFAM" id="SSF56112">
    <property type="entry name" value="Protein kinase-like (PK-like)"/>
    <property type="match status" value="1"/>
</dbReference>
<accession>A0AAD8R4D4</accession>
<evidence type="ECO:0000313" key="19">
    <source>
        <dbReference type="Proteomes" id="UP001231189"/>
    </source>
</evidence>
<sequence length="720" mass="78340">MLFILLLAAAAGSDFILSQAAAAEIALEGCPDKCGDVSIPYPFGMGKAGCFLPGFEVTCNASFQPPRAFLAYTPGDGKATLQIKQSVAYSGADNSTSQLSTEQAPLELMDVSVEKAEARVYSPVMSYCRTSLSDRLMKTTGVQLDNKGPFLLSVTRNVLVGVGAWRSEVALVTMLSIASNTSESFILYCLSDINGILRYASNGSCAGRGCCQAAMPPDTVPLTVFMLGVKKRQFDPEYPGGNSPCSYGMLVETSWYNFSTTDLSGYEGLSNKLSRGAPLVIEFAIRKGTCPAAGQRSPKDYACLSRNSYCANATSGEGYVCKCAEHYDGNPYVPNGCQDIDECKLPEKYQCSNGGTCENRLNGYDCPCGPGMTNKGGKCSEIFPTVAKAVVGAVAGLLVLALLSFIIILRKERRKTKEFYRKNGGPTLEKAKMIKIYKKEDLKHILMSSNVIGKGGFGEVFKGFVDKVEVAVKKPITGNLLESEQFANEVIIQSQVIHRNIVRLLGCCLEVDTPMLVYEFISKGSMDDILHGEGNKEPLNLDVRLRIAAESAHGLAYMHSQAHIKILHGDVKPANILLDENFAPKISDFGISRLIARDKEHAATVIGDRTYMDPVYLQTGLLTEKSDVYSFGVLILELISRKKATYSDNNSLVSSFLDAHKKGEKATELFDKDIAATENLEVLDNLTEIAVECLNLDVDQRPSMTEVAERLLILNRSRKL</sequence>
<protein>
    <submittedName>
        <fullName evidence="18">Uncharacterized protein</fullName>
    </submittedName>
</protein>
<comment type="caution">
    <text evidence="18">The sequence shown here is derived from an EMBL/GenBank/DDBJ whole genome shotgun (WGS) entry which is preliminary data.</text>
</comment>
<evidence type="ECO:0000256" key="5">
    <source>
        <dbReference type="ARBA" id="ARBA00022729"/>
    </source>
</evidence>
<dbReference type="PANTHER" id="PTHR27005">
    <property type="entry name" value="WALL-ASSOCIATED RECEPTOR KINASE-LIKE 21"/>
    <property type="match status" value="1"/>
</dbReference>
<dbReference type="GO" id="GO:0030247">
    <property type="term" value="F:polysaccharide binding"/>
    <property type="evidence" value="ECO:0007669"/>
    <property type="project" value="InterPro"/>
</dbReference>
<dbReference type="GO" id="GO:0005524">
    <property type="term" value="F:ATP binding"/>
    <property type="evidence" value="ECO:0007669"/>
    <property type="project" value="UniProtKB-UniRule"/>
</dbReference>
<keyword evidence="4" id="KW-0808">Transferase</keyword>
<dbReference type="InterPro" id="IPR017441">
    <property type="entry name" value="Protein_kinase_ATP_BS"/>
</dbReference>
<evidence type="ECO:0000256" key="11">
    <source>
        <dbReference type="ARBA" id="ARBA00023180"/>
    </source>
</evidence>
<dbReference type="FunFam" id="3.30.200.20:FF:000337">
    <property type="entry name" value="Wall-associated receptor kinase 3"/>
    <property type="match status" value="1"/>
</dbReference>
<dbReference type="FunFam" id="1.10.510.10:FF:000606">
    <property type="entry name" value="Wall-associated receptor kinase 3"/>
    <property type="match status" value="1"/>
</dbReference>
<keyword evidence="8" id="KW-0418">Kinase</keyword>
<evidence type="ECO:0000256" key="9">
    <source>
        <dbReference type="ARBA" id="ARBA00022840"/>
    </source>
</evidence>
<feature type="chain" id="PRO_5042220321" evidence="15">
    <location>
        <begin position="23"/>
        <end position="720"/>
    </location>
</feature>
<keyword evidence="19" id="KW-1185">Reference proteome</keyword>
<feature type="binding site" evidence="13">
    <location>
        <position position="474"/>
    </location>
    <ligand>
        <name>ATP</name>
        <dbReference type="ChEBI" id="CHEBI:30616"/>
    </ligand>
</feature>
<evidence type="ECO:0000256" key="15">
    <source>
        <dbReference type="SAM" id="SignalP"/>
    </source>
</evidence>
<dbReference type="InterPro" id="IPR000742">
    <property type="entry name" value="EGF"/>
</dbReference>
<dbReference type="SMART" id="SM00181">
    <property type="entry name" value="EGF"/>
    <property type="match status" value="2"/>
</dbReference>